<feature type="binding site" evidence="9">
    <location>
        <position position="315"/>
    </location>
    <ligand>
        <name>ATP</name>
        <dbReference type="ChEBI" id="CHEBI:30616"/>
    </ligand>
</feature>
<evidence type="ECO:0000256" key="8">
    <source>
        <dbReference type="ARBA" id="ARBA00052101"/>
    </source>
</evidence>
<dbReference type="UniPathway" id="UPA00618">
    <property type="reaction ID" value="UER00672"/>
</dbReference>
<feature type="binding site" evidence="9">
    <location>
        <position position="19"/>
    </location>
    <ligand>
        <name>ADP</name>
        <dbReference type="ChEBI" id="CHEBI:456216"/>
    </ligand>
</feature>
<dbReference type="InterPro" id="IPR005999">
    <property type="entry name" value="Glycerol_kin"/>
</dbReference>
<dbReference type="GO" id="GO:0019563">
    <property type="term" value="P:glycerol catabolic process"/>
    <property type="evidence" value="ECO:0007669"/>
    <property type="project" value="UniProtKB-UniRule"/>
</dbReference>
<feature type="binding site" evidence="9">
    <location>
        <position position="85"/>
    </location>
    <ligand>
        <name>glycerol</name>
        <dbReference type="ChEBI" id="CHEBI:17754"/>
    </ligand>
</feature>
<dbReference type="Pfam" id="PF02782">
    <property type="entry name" value="FGGY_C"/>
    <property type="match status" value="1"/>
</dbReference>
<dbReference type="PROSITE" id="PS00445">
    <property type="entry name" value="FGGY_KINASES_2"/>
    <property type="match status" value="1"/>
</dbReference>
<feature type="binding site" evidence="9">
    <location>
        <position position="247"/>
    </location>
    <ligand>
        <name>glycerol</name>
        <dbReference type="ChEBI" id="CHEBI:17754"/>
    </ligand>
</feature>
<keyword evidence="6 9" id="KW-0319">Glycerol metabolism</keyword>
<evidence type="ECO:0000256" key="5">
    <source>
        <dbReference type="ARBA" id="ARBA00022777"/>
    </source>
</evidence>
<dbReference type="Gene3D" id="3.30.420.40">
    <property type="match status" value="2"/>
</dbReference>
<protein>
    <recommendedName>
        <fullName evidence="9">Glycerol kinase</fullName>
        <ecNumber evidence="9">2.7.1.30</ecNumber>
    </recommendedName>
    <alternativeName>
        <fullName evidence="9">ATP:glycerol 3-phosphotransferase</fullName>
    </alternativeName>
    <alternativeName>
        <fullName evidence="9">Glycerokinase</fullName>
        <shortName evidence="9">GK</shortName>
    </alternativeName>
</protein>
<evidence type="ECO:0000256" key="3">
    <source>
        <dbReference type="ARBA" id="ARBA00022679"/>
    </source>
</evidence>
<evidence type="ECO:0000256" key="7">
    <source>
        <dbReference type="ARBA" id="ARBA00022840"/>
    </source>
</evidence>
<comment type="caution">
    <text evidence="9">Lacks conserved residue(s) required for the propagation of feature annotation.</text>
</comment>
<organism evidence="13 14">
    <name type="scientific">Candidatus Pseudothioglobus singularis PS1</name>
    <dbReference type="NCBI Taxonomy" id="1125411"/>
    <lineage>
        <taxon>Bacteria</taxon>
        <taxon>Pseudomonadati</taxon>
        <taxon>Pseudomonadota</taxon>
        <taxon>Gammaproteobacteria</taxon>
        <taxon>Candidatus Pseudothioglobaceae</taxon>
        <taxon>Candidatus Pseudothioglobus</taxon>
    </lineage>
</organism>
<feature type="binding site" evidence="9">
    <location>
        <position position="15"/>
    </location>
    <ligand>
        <name>ATP</name>
        <dbReference type="ChEBI" id="CHEBI:30616"/>
    </ligand>
</feature>
<dbReference type="PANTHER" id="PTHR10196:SF78">
    <property type="entry name" value="GLYCEROL KINASE"/>
    <property type="match status" value="1"/>
</dbReference>
<feature type="binding site" evidence="9">
    <location>
        <position position="268"/>
    </location>
    <ligand>
        <name>ATP</name>
        <dbReference type="ChEBI" id="CHEBI:30616"/>
    </ligand>
</feature>
<dbReference type="PATRIC" id="fig|1125411.7.peg.1021"/>
<reference evidence="13 14" key="1">
    <citation type="journal article" date="2015" name="Genome Announc.">
        <title>Genome Sequence of 'Candidatus Thioglobus singularis' Strain PS1, a Mixotroph from the SUP05 Clade of Marine Gammaproteobacteria.</title>
        <authorList>
            <person name="Marshall K.T."/>
            <person name="Morris R.M."/>
        </authorList>
    </citation>
    <scope>NUCLEOTIDE SEQUENCE [LARGE SCALE GENOMIC DNA]</scope>
    <source>
        <strain evidence="13 14">PS1</strain>
    </source>
</reference>
<comment type="similarity">
    <text evidence="2 9 10">Belongs to the FGGY kinase family.</text>
</comment>
<comment type="catalytic activity">
    <reaction evidence="8 9">
        <text>glycerol + ATP = sn-glycerol 3-phosphate + ADP + H(+)</text>
        <dbReference type="Rhea" id="RHEA:21644"/>
        <dbReference type="ChEBI" id="CHEBI:15378"/>
        <dbReference type="ChEBI" id="CHEBI:17754"/>
        <dbReference type="ChEBI" id="CHEBI:30616"/>
        <dbReference type="ChEBI" id="CHEBI:57597"/>
        <dbReference type="ChEBI" id="CHEBI:456216"/>
        <dbReference type="EC" id="2.7.1.30"/>
    </reaction>
</comment>
<dbReference type="RefSeq" id="WP_053820210.1">
    <property type="nucleotide sequence ID" value="NZ_CP006911.1"/>
</dbReference>
<dbReference type="PANTHER" id="PTHR10196">
    <property type="entry name" value="SUGAR KINASE"/>
    <property type="match status" value="1"/>
</dbReference>
<dbReference type="AlphaFoldDB" id="A0A0M4LDJ1"/>
<evidence type="ECO:0000256" key="4">
    <source>
        <dbReference type="ARBA" id="ARBA00022741"/>
    </source>
</evidence>
<feature type="binding site" evidence="9">
    <location>
        <position position="137"/>
    </location>
    <ligand>
        <name>sn-glycerol 3-phosphate</name>
        <dbReference type="ChEBI" id="CHEBI:57597"/>
    </ligand>
</feature>
<feature type="binding site" evidence="9">
    <location>
        <position position="15"/>
    </location>
    <ligand>
        <name>ADP</name>
        <dbReference type="ChEBI" id="CHEBI:456216"/>
    </ligand>
</feature>
<feature type="binding site" evidence="9">
    <location>
        <position position="413"/>
    </location>
    <ligand>
        <name>ATP</name>
        <dbReference type="ChEBI" id="CHEBI:30616"/>
    </ligand>
</feature>
<feature type="binding site" evidence="9">
    <location>
        <position position="85"/>
    </location>
    <ligand>
        <name>sn-glycerol 3-phosphate</name>
        <dbReference type="ChEBI" id="CHEBI:57597"/>
    </ligand>
</feature>
<feature type="binding site" evidence="9">
    <location>
        <position position="86"/>
    </location>
    <ligand>
        <name>glycerol</name>
        <dbReference type="ChEBI" id="CHEBI:17754"/>
    </ligand>
</feature>
<dbReference type="InterPro" id="IPR018484">
    <property type="entry name" value="FGGY_N"/>
</dbReference>
<feature type="domain" description="Carbohydrate kinase FGGY C-terminal" evidence="12">
    <location>
        <begin position="264"/>
        <end position="452"/>
    </location>
</feature>
<dbReference type="InterPro" id="IPR018483">
    <property type="entry name" value="Carb_kinase_FGGY_CS"/>
</dbReference>
<dbReference type="HAMAP" id="MF_00186">
    <property type="entry name" value="Glycerol_kin"/>
    <property type="match status" value="1"/>
</dbReference>
<feature type="binding site" evidence="9">
    <location>
        <position position="86"/>
    </location>
    <ligand>
        <name>sn-glycerol 3-phosphate</name>
        <dbReference type="ChEBI" id="CHEBI:57597"/>
    </ligand>
</feature>
<comment type="pathway">
    <text evidence="1 9">Polyol metabolism; glycerol degradation via glycerol kinase pathway; sn-glycerol 3-phosphate from glycerol: step 1/1.</text>
</comment>
<evidence type="ECO:0000313" key="13">
    <source>
        <dbReference type="EMBL" id="ALE01994.1"/>
    </source>
</evidence>
<feature type="binding site" evidence="9">
    <location>
        <position position="311"/>
    </location>
    <ligand>
        <name>ATP</name>
        <dbReference type="ChEBI" id="CHEBI:30616"/>
    </ligand>
</feature>
<comment type="activity regulation">
    <text evidence="9">Inhibited by fructose 1,6-bisphosphate (FBP).</text>
</comment>
<keyword evidence="14" id="KW-1185">Reference proteome</keyword>
<feature type="domain" description="Carbohydrate kinase FGGY N-terminal" evidence="11">
    <location>
        <begin position="7"/>
        <end position="253"/>
    </location>
</feature>
<evidence type="ECO:0000256" key="6">
    <source>
        <dbReference type="ARBA" id="ARBA00022798"/>
    </source>
</evidence>
<dbReference type="FunFam" id="3.30.420.40:FF:000008">
    <property type="entry name" value="Glycerol kinase"/>
    <property type="match status" value="1"/>
</dbReference>
<dbReference type="STRING" id="1125411.W908_05185"/>
<dbReference type="NCBIfam" id="TIGR01311">
    <property type="entry name" value="glycerol_kin"/>
    <property type="match status" value="1"/>
</dbReference>
<dbReference type="Pfam" id="PF00370">
    <property type="entry name" value="FGGY_N"/>
    <property type="match status" value="1"/>
</dbReference>
<keyword evidence="7 9" id="KW-0067">ATP-binding</keyword>
<proteinExistence type="inferred from homology"/>
<feature type="binding site" evidence="9">
    <location>
        <position position="246"/>
    </location>
    <ligand>
        <name>sn-glycerol 3-phosphate</name>
        <dbReference type="ChEBI" id="CHEBI:57597"/>
    </ligand>
</feature>
<comment type="function">
    <text evidence="9">Key enzyme in the regulation of glycerol uptake and metabolism. Catalyzes the phosphorylation of glycerol to yield sn-glycerol 3-phosphate.</text>
</comment>
<feature type="binding site" evidence="9">
    <location>
        <position position="413"/>
    </location>
    <ligand>
        <name>ADP</name>
        <dbReference type="ChEBI" id="CHEBI:456216"/>
    </ligand>
</feature>
<dbReference type="SUPFAM" id="SSF53067">
    <property type="entry name" value="Actin-like ATPase domain"/>
    <property type="match status" value="2"/>
</dbReference>
<feature type="binding site" evidence="9">
    <location>
        <position position="311"/>
    </location>
    <ligand>
        <name>ADP</name>
        <dbReference type="ChEBI" id="CHEBI:456216"/>
    </ligand>
</feature>
<evidence type="ECO:0000259" key="11">
    <source>
        <dbReference type="Pfam" id="PF00370"/>
    </source>
</evidence>
<keyword evidence="4 9" id="KW-0547">Nucleotide-binding</keyword>
<feature type="binding site" evidence="9">
    <location>
        <position position="16"/>
    </location>
    <ligand>
        <name>ATP</name>
        <dbReference type="ChEBI" id="CHEBI:30616"/>
    </ligand>
</feature>
<dbReference type="KEGG" id="tsn:W908_05185"/>
<feature type="binding site" evidence="9">
    <location>
        <position position="137"/>
    </location>
    <ligand>
        <name>glycerol</name>
        <dbReference type="ChEBI" id="CHEBI:17754"/>
    </ligand>
</feature>
<evidence type="ECO:0000259" key="12">
    <source>
        <dbReference type="Pfam" id="PF02782"/>
    </source>
</evidence>
<dbReference type="InterPro" id="IPR043129">
    <property type="entry name" value="ATPase_NBD"/>
</dbReference>
<dbReference type="PIRSF" id="PIRSF000538">
    <property type="entry name" value="GlpK"/>
    <property type="match status" value="1"/>
</dbReference>
<accession>A0A0M4LDJ1</accession>
<dbReference type="GO" id="GO:0006072">
    <property type="term" value="P:glycerol-3-phosphate metabolic process"/>
    <property type="evidence" value="ECO:0007669"/>
    <property type="project" value="InterPro"/>
</dbReference>
<dbReference type="GO" id="GO:0004370">
    <property type="term" value="F:glycerol kinase activity"/>
    <property type="evidence" value="ECO:0007669"/>
    <property type="project" value="UniProtKB-UniRule"/>
</dbReference>
<feature type="binding site" evidence="9">
    <location>
        <position position="15"/>
    </location>
    <ligand>
        <name>sn-glycerol 3-phosphate</name>
        <dbReference type="ChEBI" id="CHEBI:57597"/>
    </ligand>
</feature>
<dbReference type="EMBL" id="CP006911">
    <property type="protein sequence ID" value="ALE01994.1"/>
    <property type="molecule type" value="Genomic_DNA"/>
</dbReference>
<evidence type="ECO:0000256" key="1">
    <source>
        <dbReference type="ARBA" id="ARBA00005190"/>
    </source>
</evidence>
<dbReference type="EC" id="2.7.1.30" evidence="9"/>
<dbReference type="InterPro" id="IPR018485">
    <property type="entry name" value="FGGY_C"/>
</dbReference>
<feature type="binding site" evidence="9">
    <location>
        <position position="246"/>
    </location>
    <ligand>
        <name>glycerol</name>
        <dbReference type="ChEBI" id="CHEBI:17754"/>
    </ligand>
</feature>
<gene>
    <name evidence="9" type="primary">glpK</name>
    <name evidence="13" type="ORF">W908_05185</name>
</gene>
<dbReference type="NCBIfam" id="NF000756">
    <property type="entry name" value="PRK00047.1"/>
    <property type="match status" value="1"/>
</dbReference>
<evidence type="ECO:0000256" key="2">
    <source>
        <dbReference type="ARBA" id="ARBA00009156"/>
    </source>
</evidence>
<feature type="binding site" evidence="9">
    <location>
        <position position="268"/>
    </location>
    <ligand>
        <name>ADP</name>
        <dbReference type="ChEBI" id="CHEBI:456216"/>
    </ligand>
</feature>
<sequence length="499" mass="54978">MSEPKKYILSIDQGTTSSRGVLFDSNYEIAGIGQKEFTQIFPDSGWVEHDPEEIWESTLESCKSAIKKAKIDPAQIAAIGITNQRETTVVWDKKTGKAIYNAIVWQDRRTSDQCQKLRDLGHEDLVTNKTGLLLDPYFCGTKIAWILDNVEGARRKANDGELLFGTIDSFLLWRLSNQEVHSTDATNACRTLLYNIHEGCWDKDMLELFNIPITMLPQVKDNAASFAMAHKSIFGTEIPISAMIGDQPSALVGQACFEPGMVKSTYGTGCFVLINTGNQPIKSNNKLLTTLAFQVNSKTCYALEGSIFVAGAAVQWLRDGLQIIESADQSDSLAMQADLSQDVYLVPAFVGLGAPYWDPDCRGALYGITRGTGPAEITKATLESVCYQTSDLLNAISKDLGDHKLSAIRVDGGMAASNWTMQTLSDLLQLPVDRPKNLETTALGAAYLAGMQIGFYPTMEDFAKSWKSESQFNSKMSDNERDKKLAGWKNAVKRTLSNH</sequence>
<evidence type="ECO:0000313" key="14">
    <source>
        <dbReference type="Proteomes" id="UP000068905"/>
    </source>
</evidence>
<dbReference type="OrthoDB" id="9805576at2"/>
<keyword evidence="5 9" id="KW-0418">Kinase</keyword>
<dbReference type="GO" id="GO:0005524">
    <property type="term" value="F:ATP binding"/>
    <property type="evidence" value="ECO:0007669"/>
    <property type="project" value="UniProtKB-UniRule"/>
</dbReference>
<evidence type="ECO:0000256" key="9">
    <source>
        <dbReference type="HAMAP-Rule" id="MF_00186"/>
    </source>
</evidence>
<name>A0A0M4LDJ1_9GAMM</name>
<keyword evidence="3 9" id="KW-0808">Transferase</keyword>
<evidence type="ECO:0000256" key="10">
    <source>
        <dbReference type="RuleBase" id="RU003733"/>
    </source>
</evidence>
<feature type="binding site" evidence="9">
    <location>
        <position position="17"/>
    </location>
    <ligand>
        <name>ATP</name>
        <dbReference type="ChEBI" id="CHEBI:30616"/>
    </ligand>
</feature>
<dbReference type="Proteomes" id="UP000068905">
    <property type="component" value="Chromosome"/>
</dbReference>
<dbReference type="FunFam" id="3.30.420.40:FF:000007">
    <property type="entry name" value="Glycerol kinase"/>
    <property type="match status" value="1"/>
</dbReference>
<dbReference type="CDD" id="cd07786">
    <property type="entry name" value="FGGY_EcGK_like"/>
    <property type="match status" value="1"/>
</dbReference>
<dbReference type="GO" id="GO:0005829">
    <property type="term" value="C:cytosol"/>
    <property type="evidence" value="ECO:0007669"/>
    <property type="project" value="TreeGrafter"/>
</dbReference>
<dbReference type="InterPro" id="IPR000577">
    <property type="entry name" value="Carb_kinase_FGGY"/>
</dbReference>